<evidence type="ECO:0000259" key="5">
    <source>
        <dbReference type="PROSITE" id="PS50968"/>
    </source>
</evidence>
<dbReference type="PROSITE" id="PS00189">
    <property type="entry name" value="LIPOYL"/>
    <property type="match status" value="1"/>
</dbReference>
<dbReference type="InterPro" id="IPR017453">
    <property type="entry name" value="GCV_H_sub"/>
</dbReference>
<evidence type="ECO:0000256" key="1">
    <source>
        <dbReference type="ARBA" id="ARBA00009249"/>
    </source>
</evidence>
<gene>
    <name evidence="3 6" type="primary">gcvH</name>
    <name evidence="6" type="ORF">I6U48_07105</name>
</gene>
<feature type="modified residue" description="N6-lipoyllysine" evidence="3 4">
    <location>
        <position position="63"/>
    </location>
</feature>
<evidence type="ECO:0000313" key="6">
    <source>
        <dbReference type="EMBL" id="MBV7272686.1"/>
    </source>
</evidence>
<dbReference type="NCBIfam" id="TIGR00527">
    <property type="entry name" value="gcvH"/>
    <property type="match status" value="1"/>
</dbReference>
<dbReference type="GO" id="GO:0019464">
    <property type="term" value="P:glycine decarboxylation via glycine cleavage system"/>
    <property type="evidence" value="ECO:0007669"/>
    <property type="project" value="UniProtKB-UniRule"/>
</dbReference>
<proteinExistence type="inferred from homology"/>
<evidence type="ECO:0000313" key="7">
    <source>
        <dbReference type="Proteomes" id="UP000694308"/>
    </source>
</evidence>
<dbReference type="InterPro" id="IPR000089">
    <property type="entry name" value="Biotin_lipoyl"/>
</dbReference>
<feature type="domain" description="Lipoyl-binding" evidence="5">
    <location>
        <begin position="22"/>
        <end position="103"/>
    </location>
</feature>
<dbReference type="InterPro" id="IPR003016">
    <property type="entry name" value="2-oxoA_DH_lipoyl-BS"/>
</dbReference>
<dbReference type="PANTHER" id="PTHR11715:SF3">
    <property type="entry name" value="GLYCINE CLEAVAGE SYSTEM H PROTEIN-RELATED"/>
    <property type="match status" value="1"/>
</dbReference>
<evidence type="ECO:0000256" key="3">
    <source>
        <dbReference type="HAMAP-Rule" id="MF_00272"/>
    </source>
</evidence>
<dbReference type="GO" id="GO:0005829">
    <property type="term" value="C:cytosol"/>
    <property type="evidence" value="ECO:0007669"/>
    <property type="project" value="TreeGrafter"/>
</dbReference>
<comment type="cofactor">
    <cofactor evidence="3">
        <name>(R)-lipoate</name>
        <dbReference type="ChEBI" id="CHEBI:83088"/>
    </cofactor>
    <text evidence="3">Binds 1 lipoyl cofactor covalently.</text>
</comment>
<organism evidence="6 7">
    <name type="scientific">Clostridium thailandense</name>
    <dbReference type="NCBI Taxonomy" id="2794346"/>
    <lineage>
        <taxon>Bacteria</taxon>
        <taxon>Bacillati</taxon>
        <taxon>Bacillota</taxon>
        <taxon>Clostridia</taxon>
        <taxon>Eubacteriales</taxon>
        <taxon>Clostridiaceae</taxon>
        <taxon>Clostridium</taxon>
    </lineage>
</organism>
<dbReference type="PROSITE" id="PS50968">
    <property type="entry name" value="BIOTINYL_LIPOYL"/>
    <property type="match status" value="1"/>
</dbReference>
<sequence length="125" mass="14065">MKILKELLYSNDHEWVKVEGNKAYIGITDFAQNSLGEIVFVELPELDTEFSKNDCFGVVESVKAASDLCIPISGKVVEINESLEDSPELVNDDPYGSWMIAVQIEDKTTELDDLLKAEEYEKICD</sequence>
<comment type="caution">
    <text evidence="6">The sequence shown here is derived from an EMBL/GenBank/DDBJ whole genome shotgun (WGS) entry which is preliminary data.</text>
</comment>
<comment type="subunit">
    <text evidence="3">The glycine cleavage system is composed of four proteins: P, T, L and H.</text>
</comment>
<name>A0A949TVL6_9CLOT</name>
<dbReference type="AlphaFoldDB" id="A0A949TVL6"/>
<dbReference type="Pfam" id="PF01597">
    <property type="entry name" value="GCV_H"/>
    <property type="match status" value="1"/>
</dbReference>
<comment type="similarity">
    <text evidence="1 3">Belongs to the GcvH family.</text>
</comment>
<dbReference type="CDD" id="cd06848">
    <property type="entry name" value="GCS_H"/>
    <property type="match status" value="1"/>
</dbReference>
<dbReference type="PANTHER" id="PTHR11715">
    <property type="entry name" value="GLYCINE CLEAVAGE SYSTEM H PROTEIN"/>
    <property type="match status" value="1"/>
</dbReference>
<dbReference type="EMBL" id="JAEEGC010000030">
    <property type="protein sequence ID" value="MBV7272686.1"/>
    <property type="molecule type" value="Genomic_DNA"/>
</dbReference>
<evidence type="ECO:0000256" key="2">
    <source>
        <dbReference type="ARBA" id="ARBA00022823"/>
    </source>
</evidence>
<dbReference type="GO" id="GO:0009249">
    <property type="term" value="P:protein lipoylation"/>
    <property type="evidence" value="ECO:0007669"/>
    <property type="project" value="TreeGrafter"/>
</dbReference>
<dbReference type="Proteomes" id="UP000694308">
    <property type="component" value="Unassembled WGS sequence"/>
</dbReference>
<reference evidence="6" key="1">
    <citation type="submission" date="2020-12" db="EMBL/GenBank/DDBJ databases">
        <title>Clostridium thailandense sp. nov., a novel acetogenic bacterium isolated from peat land soil in Thailand.</title>
        <authorList>
            <person name="Chaikitkaew S."/>
            <person name="Birkeland N.K."/>
        </authorList>
    </citation>
    <scope>NUCLEOTIDE SEQUENCE</scope>
    <source>
        <strain evidence="6">PL3</strain>
    </source>
</reference>
<dbReference type="NCBIfam" id="NF002270">
    <property type="entry name" value="PRK01202.1"/>
    <property type="match status" value="1"/>
</dbReference>
<accession>A0A949TVL6</accession>
<evidence type="ECO:0000256" key="4">
    <source>
        <dbReference type="PIRSR" id="PIRSR617453-50"/>
    </source>
</evidence>
<dbReference type="GO" id="GO:0005960">
    <property type="term" value="C:glycine cleavage complex"/>
    <property type="evidence" value="ECO:0007669"/>
    <property type="project" value="InterPro"/>
</dbReference>
<dbReference type="InterPro" id="IPR002930">
    <property type="entry name" value="GCV_H"/>
</dbReference>
<protein>
    <recommendedName>
        <fullName evidence="3">Glycine cleavage system H protein</fullName>
    </recommendedName>
</protein>
<comment type="function">
    <text evidence="3">The glycine cleavage system catalyzes the degradation of glycine. The H protein shuttles the methylamine group of glycine from the P protein to the T protein.</text>
</comment>
<keyword evidence="7" id="KW-1185">Reference proteome</keyword>
<dbReference type="HAMAP" id="MF_00272">
    <property type="entry name" value="GcvH"/>
    <property type="match status" value="1"/>
</dbReference>
<dbReference type="InterPro" id="IPR033753">
    <property type="entry name" value="GCV_H/Fam206"/>
</dbReference>
<dbReference type="RefSeq" id="WP_218319721.1">
    <property type="nucleotide sequence ID" value="NZ_JAEEGC010000030.1"/>
</dbReference>
<keyword evidence="2 3" id="KW-0450">Lipoyl</keyword>